<dbReference type="EMBL" id="CAADEY010000100">
    <property type="protein sequence ID" value="VFJ62761.1"/>
    <property type="molecule type" value="Genomic_DNA"/>
</dbReference>
<evidence type="ECO:0000313" key="1">
    <source>
        <dbReference type="EMBL" id="VFJ55629.1"/>
    </source>
</evidence>
<protein>
    <submittedName>
        <fullName evidence="2">ParD-like antitoxin of type II toxin-antitoxin system</fullName>
    </submittedName>
</protein>
<proteinExistence type="predicted"/>
<dbReference type="EMBL" id="CAADEX010000053">
    <property type="protein sequence ID" value="VFJ55629.1"/>
    <property type="molecule type" value="Genomic_DNA"/>
</dbReference>
<dbReference type="AlphaFoldDB" id="A0A450T893"/>
<dbReference type="InterPro" id="IPR021831">
    <property type="entry name" value="ParD-like"/>
</dbReference>
<sequence>MSQAVKLSEELVTSAKIHGAVRRRSIPRQIEYWALIGRLAEENPDLPPDFALNTRLAKAEAEAGDVEGYTFG</sequence>
<gene>
    <name evidence="1" type="ORF">BECKDK2373B_GA0170837_105325</name>
    <name evidence="2" type="ORF">BECKDK2373C_GA0170839_110011</name>
</gene>
<name>A0A450T893_9GAMM</name>
<organism evidence="2">
    <name type="scientific">Candidatus Kentrum sp. DK</name>
    <dbReference type="NCBI Taxonomy" id="2126562"/>
    <lineage>
        <taxon>Bacteria</taxon>
        <taxon>Pseudomonadati</taxon>
        <taxon>Pseudomonadota</taxon>
        <taxon>Gammaproteobacteria</taxon>
        <taxon>Candidatus Kentrum</taxon>
    </lineage>
</organism>
<dbReference type="Pfam" id="PF11903">
    <property type="entry name" value="ParD_like"/>
    <property type="match status" value="1"/>
</dbReference>
<accession>A0A450T893</accession>
<evidence type="ECO:0000313" key="2">
    <source>
        <dbReference type="EMBL" id="VFJ62761.1"/>
    </source>
</evidence>
<reference evidence="2" key="1">
    <citation type="submission" date="2019-02" db="EMBL/GenBank/DDBJ databases">
        <authorList>
            <person name="Gruber-Vodicka R. H."/>
            <person name="Seah K. B. B."/>
        </authorList>
    </citation>
    <scope>NUCLEOTIDE SEQUENCE</scope>
    <source>
        <strain evidence="2">BECK_DK161</strain>
        <strain evidence="1">BECK_DK47</strain>
    </source>
</reference>